<gene>
    <name evidence="7" type="ORF">QBZ16_002599</name>
</gene>
<evidence type="ECO:0000256" key="4">
    <source>
        <dbReference type="ARBA" id="ARBA00025740"/>
    </source>
</evidence>
<comment type="subcellular location">
    <subcellularLocation>
        <location evidence="1">Preautophagosomal structure membrane</location>
        <topology evidence="1">Peripheral membrane protein</topology>
    </subcellularLocation>
</comment>
<dbReference type="AlphaFoldDB" id="A0AAD9IKL1"/>
<keyword evidence="8" id="KW-1185">Reference proteome</keyword>
<dbReference type="Proteomes" id="UP001255856">
    <property type="component" value="Unassembled WGS sequence"/>
</dbReference>
<dbReference type="SMART" id="SM00320">
    <property type="entry name" value="WD40"/>
    <property type="match status" value="3"/>
</dbReference>
<dbReference type="InterPro" id="IPR015943">
    <property type="entry name" value="WD40/YVTN_repeat-like_dom_sf"/>
</dbReference>
<feature type="domain" description="Protein kinase" evidence="6">
    <location>
        <begin position="3"/>
        <end position="278"/>
    </location>
</feature>
<dbReference type="SUPFAM" id="SSF50978">
    <property type="entry name" value="WD40 repeat-like"/>
    <property type="match status" value="1"/>
</dbReference>
<dbReference type="Gene3D" id="2.130.10.10">
    <property type="entry name" value="YVTN repeat-like/Quinoprotein amine dehydrogenase"/>
    <property type="match status" value="1"/>
</dbReference>
<proteinExistence type="inferred from homology"/>
<dbReference type="Gene3D" id="3.30.200.20">
    <property type="entry name" value="Phosphorylase Kinase, domain 1"/>
    <property type="match status" value="1"/>
</dbReference>
<evidence type="ECO:0000256" key="3">
    <source>
        <dbReference type="ARBA" id="ARBA00022737"/>
    </source>
</evidence>
<feature type="region of interest" description="Disordered" evidence="5">
    <location>
        <begin position="552"/>
        <end position="580"/>
    </location>
</feature>
<dbReference type="GO" id="GO:0005524">
    <property type="term" value="F:ATP binding"/>
    <property type="evidence" value="ECO:0007669"/>
    <property type="project" value="InterPro"/>
</dbReference>
<dbReference type="PROSITE" id="PS50011">
    <property type="entry name" value="PROTEIN_KINASE_DOM"/>
    <property type="match status" value="1"/>
</dbReference>
<comment type="caution">
    <text evidence="7">The sequence shown here is derived from an EMBL/GenBank/DDBJ whole genome shotgun (WGS) entry which is preliminary data.</text>
</comment>
<dbReference type="InterPro" id="IPR048720">
    <property type="entry name" value="PROPPIN"/>
</dbReference>
<dbReference type="InterPro" id="IPR016024">
    <property type="entry name" value="ARM-type_fold"/>
</dbReference>
<dbReference type="SUPFAM" id="SSF56112">
    <property type="entry name" value="Protein kinase-like (PK-like)"/>
    <property type="match status" value="1"/>
</dbReference>
<dbReference type="InterPro" id="IPR011989">
    <property type="entry name" value="ARM-like"/>
</dbReference>
<evidence type="ECO:0000313" key="8">
    <source>
        <dbReference type="Proteomes" id="UP001255856"/>
    </source>
</evidence>
<dbReference type="PANTHER" id="PTHR12984">
    <property type="entry name" value="SCY1-RELATED S/T PROTEIN KINASE-LIKE"/>
    <property type="match status" value="1"/>
</dbReference>
<dbReference type="PANTHER" id="PTHR12984:SF3">
    <property type="entry name" value="N-TERMINAL KINASE-LIKE PROTEIN"/>
    <property type="match status" value="1"/>
</dbReference>
<evidence type="ECO:0000259" key="6">
    <source>
        <dbReference type="PROSITE" id="PS50011"/>
    </source>
</evidence>
<dbReference type="GO" id="GO:0034045">
    <property type="term" value="C:phagophore assembly site membrane"/>
    <property type="evidence" value="ECO:0007669"/>
    <property type="project" value="UniProtKB-SubCell"/>
</dbReference>
<organism evidence="7 8">
    <name type="scientific">Prototheca wickerhamii</name>
    <dbReference type="NCBI Taxonomy" id="3111"/>
    <lineage>
        <taxon>Eukaryota</taxon>
        <taxon>Viridiplantae</taxon>
        <taxon>Chlorophyta</taxon>
        <taxon>core chlorophytes</taxon>
        <taxon>Trebouxiophyceae</taxon>
        <taxon>Chlorellales</taxon>
        <taxon>Chlorellaceae</taxon>
        <taxon>Prototheca</taxon>
    </lineage>
</organism>
<dbReference type="GO" id="GO:0004672">
    <property type="term" value="F:protein kinase activity"/>
    <property type="evidence" value="ECO:0007669"/>
    <property type="project" value="InterPro"/>
</dbReference>
<feature type="region of interest" description="Disordered" evidence="5">
    <location>
        <begin position="598"/>
        <end position="668"/>
    </location>
</feature>
<comment type="similarity">
    <text evidence="4">Belongs to the WD repeat PROPPIN family.</text>
</comment>
<feature type="compositionally biased region" description="Low complexity" evidence="5">
    <location>
        <begin position="552"/>
        <end position="572"/>
    </location>
</feature>
<keyword evidence="2" id="KW-0853">WD repeat</keyword>
<evidence type="ECO:0000256" key="2">
    <source>
        <dbReference type="ARBA" id="ARBA00022574"/>
    </source>
</evidence>
<dbReference type="InterPro" id="IPR001680">
    <property type="entry name" value="WD40_rpt"/>
</dbReference>
<dbReference type="Gene3D" id="1.10.510.10">
    <property type="entry name" value="Transferase(Phosphotransferase) domain 1"/>
    <property type="match status" value="1"/>
</dbReference>
<evidence type="ECO:0000256" key="5">
    <source>
        <dbReference type="SAM" id="MobiDB-lite"/>
    </source>
</evidence>
<reference evidence="7" key="1">
    <citation type="submission" date="2021-01" db="EMBL/GenBank/DDBJ databases">
        <authorList>
            <person name="Eckstrom K.M.E."/>
        </authorList>
    </citation>
    <scope>NUCLEOTIDE SEQUENCE</scope>
    <source>
        <strain evidence="7">UVCC 0001</strain>
    </source>
</reference>
<dbReference type="EMBL" id="JASFZW010000003">
    <property type="protein sequence ID" value="KAK2078909.1"/>
    <property type="molecule type" value="Genomic_DNA"/>
</dbReference>
<sequence length="1034" mass="109776">MFARLTALVGTGSSLPFDVTGESNLVWGSWTHARGKWRADGSEVSVFRVSSSNPSDPKLAAARNGVKRLRTLRHPGVLVFKETLEVEEKGEQVVYLITEPVTPLAEFLEEAILQGAERQEYLTMGFHALVAAVAFLNIDCNLIHGNICSGSIAVTPSLDWKLLGMDLLTEHAQVGGSSPLAAAAWLVASQYKPGEVARGEWEAVRASPPWAVDAWGLGCLMQELYSGHALVRLEDLRNTAVIPPALVAHYQKLLASNPARRLSPARLVESGVLRTPLVELAGFLESLALKDSQEKDAFFRKLPAQLTHVPRPVAQRKLLPLLANALEYGGAPPAALGTLLAIGETLGEEERVRRVVPIIAKLFASSDRSIRRGLLENIGAYGAALPAPLVDEQIFPHVAGGFADANPYLRELTLKSMVLLGPKLGQKNLNQVLLKHLAKLQVDEEPSIRANTTVLLGTLAGSLSEATCKKVLLNAFTRALRDGFPPARAAGLRAIVATARYHSAEDAAGRILPAVGPLCVDGVTEVRSSALECVDFFFKVLRDNDKALATAAAPAAESAPSPGAAPSAGTASDGWDEDEAEAALQQELAARQRLANVGLRGSHPPAGPRTSAPPQSGHVAVPTRTASPGGSDGWFDEEVKEPVRRPAPPARQPAAPRPRPAAGAGARKPMKLGAAKDCGCFAVGTSSGFRVYNSEPCQETFRRDFENGGIGTVEMLFRSNILALVGGGSLPRYPPNKVMIWDDRQARCIGELPFRSPVRRVALRKDLLAVALEHKVLVYSFADLRLESSLETASNASGLLALSTGPDRALLACPGLHTGQVRLEAFDTKRTRFVQAHNGALGALCLTPSGRHLATASDKGTLIRVWSTADGARLQELRRGADRAQIHSLAFGDAGGAGRLLSSALPKFLAVTSNRGTLHVFSLHPPAAAPRAQGADDAKPAAGAAAKLGAVGTYLPMASKFFAPERSFAQYRMPDRAVTVVGFGREPGTLLVLSYSGAFYKLAFDPELGGNCDRLSTARIVDAAATNGRGSPAI</sequence>
<name>A0AAD9IKL1_PROWI</name>
<evidence type="ECO:0000313" key="7">
    <source>
        <dbReference type="EMBL" id="KAK2078909.1"/>
    </source>
</evidence>
<dbReference type="Pfam" id="PF21032">
    <property type="entry name" value="PROPPIN"/>
    <property type="match status" value="1"/>
</dbReference>
<protein>
    <recommendedName>
        <fullName evidence="6">Protein kinase domain-containing protein</fullName>
    </recommendedName>
</protein>
<dbReference type="Gene3D" id="1.25.10.10">
    <property type="entry name" value="Leucine-rich Repeat Variant"/>
    <property type="match status" value="1"/>
</dbReference>
<dbReference type="InterPro" id="IPR000719">
    <property type="entry name" value="Prot_kinase_dom"/>
</dbReference>
<accession>A0AAD9IKL1</accession>
<dbReference type="InterPro" id="IPR051177">
    <property type="entry name" value="CIK-Related_Protein"/>
</dbReference>
<dbReference type="InterPro" id="IPR011009">
    <property type="entry name" value="Kinase-like_dom_sf"/>
</dbReference>
<dbReference type="InterPro" id="IPR036322">
    <property type="entry name" value="WD40_repeat_dom_sf"/>
</dbReference>
<evidence type="ECO:0000256" key="1">
    <source>
        <dbReference type="ARBA" id="ARBA00004623"/>
    </source>
</evidence>
<keyword evidence="3" id="KW-0677">Repeat</keyword>
<dbReference type="SUPFAM" id="SSF48371">
    <property type="entry name" value="ARM repeat"/>
    <property type="match status" value="1"/>
</dbReference>
<feature type="compositionally biased region" description="Pro residues" evidence="5">
    <location>
        <begin position="645"/>
        <end position="659"/>
    </location>
</feature>